<dbReference type="PANTHER" id="PTHR40465">
    <property type="entry name" value="CHROMOSOME 1, WHOLE GENOME SHOTGUN SEQUENCE"/>
    <property type="match status" value="1"/>
</dbReference>
<evidence type="ECO:0000313" key="4">
    <source>
        <dbReference type="EMBL" id="KIY68761.1"/>
    </source>
</evidence>
<evidence type="ECO:0000256" key="2">
    <source>
        <dbReference type="SAM" id="Phobius"/>
    </source>
</evidence>
<sequence length="329" mass="36952">MYLPALFPVLFAGTAVSLALLGIVILQTWNYFNVFSKDRLPLKMFVVLLCCLDTASSVFLMMWAYRIFITEWNNKAVLEALHWTLLMDPILVSIITALAFTFFAVRINTLLGRWWISASLYALSAVSLCGGIASGITSRNVGQFERLDETMHWYAVWLWPSVAANATITASMSFYMYQHRERINQTEALMSRMLRYMVQNGSIAMGLAMVQAILFQVSPDTPYHLGISFVMPKIYVNMVLSTLHNRKFIVRPDVVVAPSTGVYHSHRNPGNAGVFVNVETTRSEVRDYNLKEDWEHAAGDESPVMSEKAHSTKGALPDVPQNLAVPGGW</sequence>
<feature type="transmembrane region" description="Helical" evidence="2">
    <location>
        <begin position="223"/>
        <end position="243"/>
    </location>
</feature>
<organism evidence="4 5">
    <name type="scientific">Cylindrobasidium torrendii FP15055 ss-10</name>
    <dbReference type="NCBI Taxonomy" id="1314674"/>
    <lineage>
        <taxon>Eukaryota</taxon>
        <taxon>Fungi</taxon>
        <taxon>Dikarya</taxon>
        <taxon>Basidiomycota</taxon>
        <taxon>Agaricomycotina</taxon>
        <taxon>Agaricomycetes</taxon>
        <taxon>Agaricomycetidae</taxon>
        <taxon>Agaricales</taxon>
        <taxon>Marasmiineae</taxon>
        <taxon>Physalacriaceae</taxon>
        <taxon>Cylindrobasidium</taxon>
    </lineage>
</organism>
<keyword evidence="5" id="KW-1185">Reference proteome</keyword>
<dbReference type="STRING" id="1314674.A0A0D7BGH3"/>
<dbReference type="Proteomes" id="UP000054007">
    <property type="component" value="Unassembled WGS sequence"/>
</dbReference>
<evidence type="ECO:0000256" key="1">
    <source>
        <dbReference type="SAM" id="MobiDB-lite"/>
    </source>
</evidence>
<keyword evidence="2" id="KW-1133">Transmembrane helix</keyword>
<feature type="domain" description="DUF6534" evidence="3">
    <location>
        <begin position="161"/>
        <end position="247"/>
    </location>
</feature>
<feature type="transmembrane region" description="Helical" evidence="2">
    <location>
        <begin position="156"/>
        <end position="177"/>
    </location>
</feature>
<name>A0A0D7BGH3_9AGAR</name>
<keyword evidence="2" id="KW-0812">Transmembrane</keyword>
<feature type="transmembrane region" description="Helical" evidence="2">
    <location>
        <begin position="198"/>
        <end position="217"/>
    </location>
</feature>
<evidence type="ECO:0000313" key="5">
    <source>
        <dbReference type="Proteomes" id="UP000054007"/>
    </source>
</evidence>
<feature type="transmembrane region" description="Helical" evidence="2">
    <location>
        <begin position="114"/>
        <end position="136"/>
    </location>
</feature>
<dbReference type="InterPro" id="IPR045339">
    <property type="entry name" value="DUF6534"/>
</dbReference>
<feature type="region of interest" description="Disordered" evidence="1">
    <location>
        <begin position="296"/>
        <end position="318"/>
    </location>
</feature>
<feature type="transmembrane region" description="Helical" evidence="2">
    <location>
        <begin position="44"/>
        <end position="65"/>
    </location>
</feature>
<dbReference type="PANTHER" id="PTHR40465:SF1">
    <property type="entry name" value="DUF6534 DOMAIN-CONTAINING PROTEIN"/>
    <property type="match status" value="1"/>
</dbReference>
<evidence type="ECO:0000259" key="3">
    <source>
        <dbReference type="Pfam" id="PF20152"/>
    </source>
</evidence>
<accession>A0A0D7BGH3</accession>
<protein>
    <recommendedName>
        <fullName evidence="3">DUF6534 domain-containing protein</fullName>
    </recommendedName>
</protein>
<reference evidence="4 5" key="1">
    <citation type="journal article" date="2015" name="Fungal Genet. Biol.">
        <title>Evolution of novel wood decay mechanisms in Agaricales revealed by the genome sequences of Fistulina hepatica and Cylindrobasidium torrendii.</title>
        <authorList>
            <person name="Floudas D."/>
            <person name="Held B.W."/>
            <person name="Riley R."/>
            <person name="Nagy L.G."/>
            <person name="Koehler G."/>
            <person name="Ransdell A.S."/>
            <person name="Younus H."/>
            <person name="Chow J."/>
            <person name="Chiniquy J."/>
            <person name="Lipzen A."/>
            <person name="Tritt A."/>
            <person name="Sun H."/>
            <person name="Haridas S."/>
            <person name="LaButti K."/>
            <person name="Ohm R.A."/>
            <person name="Kues U."/>
            <person name="Blanchette R.A."/>
            <person name="Grigoriev I.V."/>
            <person name="Minto R.E."/>
            <person name="Hibbett D.S."/>
        </authorList>
    </citation>
    <scope>NUCLEOTIDE SEQUENCE [LARGE SCALE GENOMIC DNA]</scope>
    <source>
        <strain evidence="4 5">FP15055 ss-10</strain>
    </source>
</reference>
<proteinExistence type="predicted"/>
<feature type="transmembrane region" description="Helical" evidence="2">
    <location>
        <begin position="6"/>
        <end position="32"/>
    </location>
</feature>
<dbReference type="OrthoDB" id="2884824at2759"/>
<dbReference type="Pfam" id="PF20152">
    <property type="entry name" value="DUF6534"/>
    <property type="match status" value="1"/>
</dbReference>
<gene>
    <name evidence="4" type="ORF">CYLTODRAFT_489487</name>
</gene>
<dbReference type="AlphaFoldDB" id="A0A0D7BGH3"/>
<feature type="transmembrane region" description="Helical" evidence="2">
    <location>
        <begin position="85"/>
        <end position="107"/>
    </location>
</feature>
<dbReference type="EMBL" id="KN880496">
    <property type="protein sequence ID" value="KIY68761.1"/>
    <property type="molecule type" value="Genomic_DNA"/>
</dbReference>
<keyword evidence="2" id="KW-0472">Membrane</keyword>